<accession>A0AAV9DWU0</accession>
<dbReference type="EMBL" id="JAUJYO010000011">
    <property type="protein sequence ID" value="KAK1305426.1"/>
    <property type="molecule type" value="Genomic_DNA"/>
</dbReference>
<reference evidence="1" key="1">
    <citation type="journal article" date="2023" name="Nat. Commun.">
        <title>Diploid and tetraploid genomes of Acorus and the evolution of monocots.</title>
        <authorList>
            <person name="Ma L."/>
            <person name="Liu K.W."/>
            <person name="Li Z."/>
            <person name="Hsiao Y.Y."/>
            <person name="Qi Y."/>
            <person name="Fu T."/>
            <person name="Tang G.D."/>
            <person name="Zhang D."/>
            <person name="Sun W.H."/>
            <person name="Liu D.K."/>
            <person name="Li Y."/>
            <person name="Chen G.Z."/>
            <person name="Liu X.D."/>
            <person name="Liao X.Y."/>
            <person name="Jiang Y.T."/>
            <person name="Yu X."/>
            <person name="Hao Y."/>
            <person name="Huang J."/>
            <person name="Zhao X.W."/>
            <person name="Ke S."/>
            <person name="Chen Y.Y."/>
            <person name="Wu W.L."/>
            <person name="Hsu J.L."/>
            <person name="Lin Y.F."/>
            <person name="Huang M.D."/>
            <person name="Li C.Y."/>
            <person name="Huang L."/>
            <person name="Wang Z.W."/>
            <person name="Zhao X."/>
            <person name="Zhong W.Y."/>
            <person name="Peng D.H."/>
            <person name="Ahmad S."/>
            <person name="Lan S."/>
            <person name="Zhang J.S."/>
            <person name="Tsai W.C."/>
            <person name="Van de Peer Y."/>
            <person name="Liu Z.J."/>
        </authorList>
    </citation>
    <scope>NUCLEOTIDE SEQUENCE</scope>
    <source>
        <strain evidence="1">CP</strain>
    </source>
</reference>
<comment type="caution">
    <text evidence="1">The sequence shown here is derived from an EMBL/GenBank/DDBJ whole genome shotgun (WGS) entry which is preliminary data.</text>
</comment>
<dbReference type="Proteomes" id="UP001180020">
    <property type="component" value="Unassembled WGS sequence"/>
</dbReference>
<dbReference type="AlphaFoldDB" id="A0AAV9DWU0"/>
<reference evidence="1" key="2">
    <citation type="submission" date="2023-06" db="EMBL/GenBank/DDBJ databases">
        <authorList>
            <person name="Ma L."/>
            <person name="Liu K.-W."/>
            <person name="Li Z."/>
            <person name="Hsiao Y.-Y."/>
            <person name="Qi Y."/>
            <person name="Fu T."/>
            <person name="Tang G."/>
            <person name="Zhang D."/>
            <person name="Sun W.-H."/>
            <person name="Liu D.-K."/>
            <person name="Li Y."/>
            <person name="Chen G.-Z."/>
            <person name="Liu X.-D."/>
            <person name="Liao X.-Y."/>
            <person name="Jiang Y.-T."/>
            <person name="Yu X."/>
            <person name="Hao Y."/>
            <person name="Huang J."/>
            <person name="Zhao X.-W."/>
            <person name="Ke S."/>
            <person name="Chen Y.-Y."/>
            <person name="Wu W.-L."/>
            <person name="Hsu J.-L."/>
            <person name="Lin Y.-F."/>
            <person name="Huang M.-D."/>
            <person name="Li C.-Y."/>
            <person name="Huang L."/>
            <person name="Wang Z.-W."/>
            <person name="Zhao X."/>
            <person name="Zhong W.-Y."/>
            <person name="Peng D.-H."/>
            <person name="Ahmad S."/>
            <person name="Lan S."/>
            <person name="Zhang J.-S."/>
            <person name="Tsai W.-C."/>
            <person name="Van De Peer Y."/>
            <person name="Liu Z.-J."/>
        </authorList>
    </citation>
    <scope>NUCLEOTIDE SEQUENCE</scope>
    <source>
        <strain evidence="1">CP</strain>
        <tissue evidence="1">Leaves</tissue>
    </source>
</reference>
<evidence type="ECO:0000313" key="1">
    <source>
        <dbReference type="EMBL" id="KAK1305426.1"/>
    </source>
</evidence>
<name>A0AAV9DWU0_ACOCL</name>
<proteinExistence type="predicted"/>
<evidence type="ECO:0000313" key="2">
    <source>
        <dbReference type="Proteomes" id="UP001180020"/>
    </source>
</evidence>
<gene>
    <name evidence="1" type="ORF">QJS10_CPB11g00849</name>
</gene>
<sequence>MSASRSVMEKPRTKGAAAMEVVTVVMEAIEKRRRVEEVMPKRGQPLMLHKIWNGGGDCLKSRLTYRHIHVRLIYEEQGILRPTRNELLNLLETLFKLIPYSPQRT</sequence>
<keyword evidence="2" id="KW-1185">Reference proteome</keyword>
<protein>
    <submittedName>
        <fullName evidence="1">Uncharacterized protein</fullName>
    </submittedName>
</protein>
<organism evidence="1 2">
    <name type="scientific">Acorus calamus</name>
    <name type="common">Sweet flag</name>
    <dbReference type="NCBI Taxonomy" id="4465"/>
    <lineage>
        <taxon>Eukaryota</taxon>
        <taxon>Viridiplantae</taxon>
        <taxon>Streptophyta</taxon>
        <taxon>Embryophyta</taxon>
        <taxon>Tracheophyta</taxon>
        <taxon>Spermatophyta</taxon>
        <taxon>Magnoliopsida</taxon>
        <taxon>Liliopsida</taxon>
        <taxon>Acoraceae</taxon>
        <taxon>Acorus</taxon>
    </lineage>
</organism>